<dbReference type="EC" id="3.2.1.37" evidence="8"/>
<evidence type="ECO:0000313" key="8">
    <source>
        <dbReference type="EMBL" id="MDQ0158352.1"/>
    </source>
</evidence>
<keyword evidence="9" id="KW-1185">Reference proteome</keyword>
<dbReference type="PANTHER" id="PTHR43280">
    <property type="entry name" value="ARAC-FAMILY TRANSCRIPTIONAL REGULATOR"/>
    <property type="match status" value="1"/>
</dbReference>
<dbReference type="Proteomes" id="UP001224359">
    <property type="component" value="Unassembled WGS sequence"/>
</dbReference>
<evidence type="ECO:0000256" key="6">
    <source>
        <dbReference type="ARBA" id="ARBA00023295"/>
    </source>
</evidence>
<comment type="caution">
    <text evidence="8">The sequence shown here is derived from an EMBL/GenBank/DDBJ whole genome shotgun (WGS) entry which is preliminary data.</text>
</comment>
<keyword evidence="6 8" id="KW-0326">Glycosidase</keyword>
<dbReference type="Gene3D" id="2.60.40.1500">
    <property type="entry name" value="Glycosyl hydrolase domain, family 39"/>
    <property type="match status" value="1"/>
</dbReference>
<keyword evidence="2 8" id="KW-0378">Hydrolase</keyword>
<dbReference type="PANTHER" id="PTHR43280:SF2">
    <property type="entry name" value="HTH-TYPE TRANSCRIPTIONAL REGULATOR EXSA"/>
    <property type="match status" value="1"/>
</dbReference>
<evidence type="ECO:0000313" key="9">
    <source>
        <dbReference type="Proteomes" id="UP001224359"/>
    </source>
</evidence>
<comment type="similarity">
    <text evidence="1">Belongs to the glycosyl hydrolase 39 family.</text>
</comment>
<evidence type="ECO:0000259" key="7">
    <source>
        <dbReference type="PROSITE" id="PS01124"/>
    </source>
</evidence>
<dbReference type="PROSITE" id="PS01124">
    <property type="entry name" value="HTH_ARAC_FAMILY_2"/>
    <property type="match status" value="1"/>
</dbReference>
<evidence type="ECO:0000256" key="1">
    <source>
        <dbReference type="ARBA" id="ARBA00008875"/>
    </source>
</evidence>
<evidence type="ECO:0000256" key="3">
    <source>
        <dbReference type="ARBA" id="ARBA00023015"/>
    </source>
</evidence>
<dbReference type="InterPro" id="IPR009057">
    <property type="entry name" value="Homeodomain-like_sf"/>
</dbReference>
<dbReference type="Gene3D" id="1.10.10.60">
    <property type="entry name" value="Homeodomain-like"/>
    <property type="match status" value="2"/>
</dbReference>
<evidence type="ECO:0000256" key="4">
    <source>
        <dbReference type="ARBA" id="ARBA00023125"/>
    </source>
</evidence>
<dbReference type="SUPFAM" id="SSF46689">
    <property type="entry name" value="Homeodomain-like"/>
    <property type="match status" value="1"/>
</dbReference>
<evidence type="ECO:0000256" key="5">
    <source>
        <dbReference type="ARBA" id="ARBA00023163"/>
    </source>
</evidence>
<keyword evidence="4" id="KW-0238">DNA-binding</keyword>
<dbReference type="InterPro" id="IPR014710">
    <property type="entry name" value="RmlC-like_jellyroll"/>
</dbReference>
<organism evidence="8 9">
    <name type="scientific">Alkalibacillus salilacus</name>
    <dbReference type="NCBI Taxonomy" id="284582"/>
    <lineage>
        <taxon>Bacteria</taxon>
        <taxon>Bacillati</taxon>
        <taxon>Bacillota</taxon>
        <taxon>Bacilli</taxon>
        <taxon>Bacillales</taxon>
        <taxon>Bacillaceae</taxon>
        <taxon>Alkalibacillus</taxon>
    </lineage>
</organism>
<dbReference type="Pfam" id="PF01229">
    <property type="entry name" value="Glyco_hydro_39"/>
    <property type="match status" value="1"/>
</dbReference>
<dbReference type="SUPFAM" id="SSF51011">
    <property type="entry name" value="Glycosyl hydrolase domain"/>
    <property type="match status" value="1"/>
</dbReference>
<dbReference type="InterPro" id="IPR011051">
    <property type="entry name" value="RmlC_Cupin_sf"/>
</dbReference>
<dbReference type="SUPFAM" id="SSF51182">
    <property type="entry name" value="RmlC-like cupins"/>
    <property type="match status" value="1"/>
</dbReference>
<dbReference type="GO" id="GO:0009044">
    <property type="term" value="F:xylan 1,4-beta-xylosidase activity"/>
    <property type="evidence" value="ECO:0007669"/>
    <property type="project" value="UniProtKB-EC"/>
</dbReference>
<feature type="domain" description="HTH araC/xylS-type" evidence="7">
    <location>
        <begin position="179"/>
        <end position="278"/>
    </location>
</feature>
<dbReference type="EMBL" id="JAUSTQ010000001">
    <property type="protein sequence ID" value="MDQ0158352.1"/>
    <property type="molecule type" value="Genomic_DNA"/>
</dbReference>
<gene>
    <name evidence="8" type="ORF">J2S77_000302</name>
</gene>
<name>A0ABT9VBL5_9BACI</name>
<dbReference type="InterPro" id="IPR049166">
    <property type="entry name" value="GH39_cat"/>
</dbReference>
<dbReference type="SMART" id="SM00342">
    <property type="entry name" value="HTH_ARAC"/>
    <property type="match status" value="1"/>
</dbReference>
<dbReference type="InterPro" id="IPR017853">
    <property type="entry name" value="GH"/>
</dbReference>
<keyword evidence="5" id="KW-0804">Transcription</keyword>
<dbReference type="InterPro" id="IPR018062">
    <property type="entry name" value="HTH_AraC-typ_CS"/>
</dbReference>
<dbReference type="InterPro" id="IPR018060">
    <property type="entry name" value="HTH_AraC"/>
</dbReference>
<dbReference type="Gene3D" id="2.60.120.10">
    <property type="entry name" value="Jelly Rolls"/>
    <property type="match status" value="1"/>
</dbReference>
<protein>
    <submittedName>
        <fullName evidence="8">Xylan 1,4-beta-xylosidase</fullName>
        <ecNumber evidence="8">3.2.1.37</ecNumber>
    </submittedName>
</protein>
<dbReference type="PROSITE" id="PS00041">
    <property type="entry name" value="HTH_ARAC_FAMILY_1"/>
    <property type="match status" value="1"/>
</dbReference>
<dbReference type="SUPFAM" id="SSF51445">
    <property type="entry name" value="(Trans)glycosidases"/>
    <property type="match status" value="1"/>
</dbReference>
<keyword evidence="3" id="KW-0805">Transcription regulation</keyword>
<sequence>MDTRYQYEQIDYQEDLPVRVFTQTVEHFPFHWHEDLEILFVLNGSIEIRVNQDSFQLEEGDLFLVNGNELHFINSKGRVGETQVLALQIDHNHVKTHNINLSEKRFYLNSNEMGTESTYTLDQIKYILANMMDLILNRKHLYYLKVEKLLLELIVILLEHYELPTQSKVKEIERDHRLLEILKYMNQHCRDSQLSLRKIADEFSLNPQYLSRYFKSNVGESFKKKLDSIRLNKSLSSLRTTDETITDIALKFGFPDSKAYYRVFKEILGITPMQYREQYKVDIDQSIPNDYLNINSHESLKNLFKHIEKSENREDLITAEQKYHVDMNRTKEKITPTITKLMTFGYAPHALRRDFTDQLHQIQKDIRFEYVRFHGIFADQLLVYNEKEDGTYYFNFNHIDSIIDNLLQANVKPFIEIGFMPKDLASTGDKIFWWNAYISPPKDMNRWLALLEAFFKHIINRYGLMEVRTWYFEFWNEPEVRSFWSGTQEEFFKLYEKSYKRIKSIDSEIKLGGFGFISVEDAWLENFDIFMQEKNIHPDFISFHVYNLTRNNKRLNNPSPNFDNPSLSENPIEQLSEYGSVMLGDAQNLTNVIDKTIQKFQSYNFANEIWISEWNATINSRDLLHDTCYMAPFIVKNAIQNYWKVSGMGFWTFTDIFEEFQIEQPLFHGGFGLMTYNGLKKAAYHAYYFLNKLGDELVYQEDDIIVTRKGNDYQILLYNYSHPNQLYRSFDYSQLNQTSRYTVFENENIKSYELSLLGLKGDYLLKKQFVNRDQGSTYDAWLDIGAPEHLDTDMMNYLKGKAEPGIHTELITGEDEYTVHTTLQPHEVQLIEIIQRY</sequence>
<evidence type="ECO:0000256" key="2">
    <source>
        <dbReference type="ARBA" id="ARBA00022801"/>
    </source>
</evidence>
<dbReference type="CDD" id="cd02208">
    <property type="entry name" value="cupin_RmlC-like"/>
    <property type="match status" value="1"/>
</dbReference>
<dbReference type="InterPro" id="IPR003313">
    <property type="entry name" value="AraC-bd"/>
</dbReference>
<proteinExistence type="inferred from homology"/>
<dbReference type="Pfam" id="PF12833">
    <property type="entry name" value="HTH_18"/>
    <property type="match status" value="1"/>
</dbReference>
<dbReference type="RefSeq" id="WP_306973985.1">
    <property type="nucleotide sequence ID" value="NZ_JAUSTQ010000001.1"/>
</dbReference>
<reference evidence="8 9" key="1">
    <citation type="submission" date="2023-07" db="EMBL/GenBank/DDBJ databases">
        <title>Genomic Encyclopedia of Type Strains, Phase IV (KMG-IV): sequencing the most valuable type-strain genomes for metagenomic binning, comparative biology and taxonomic classification.</title>
        <authorList>
            <person name="Goeker M."/>
        </authorList>
    </citation>
    <scope>NUCLEOTIDE SEQUENCE [LARGE SCALE GENOMIC DNA]</scope>
    <source>
        <strain evidence="8 9">DSM 16460</strain>
    </source>
</reference>
<dbReference type="PRINTS" id="PR00745">
    <property type="entry name" value="GLHYDRLASE39"/>
</dbReference>
<dbReference type="InterPro" id="IPR000514">
    <property type="entry name" value="Glyco_hydro_39"/>
</dbReference>
<dbReference type="Gene3D" id="3.20.20.80">
    <property type="entry name" value="Glycosidases"/>
    <property type="match status" value="1"/>
</dbReference>
<dbReference type="Pfam" id="PF02311">
    <property type="entry name" value="AraC_binding"/>
    <property type="match status" value="1"/>
</dbReference>
<accession>A0ABT9VBL5</accession>